<dbReference type="Gene3D" id="1.20.5.620">
    <property type="entry name" value="F1F0 ATP synthase subunit B, membrane domain"/>
    <property type="match status" value="1"/>
</dbReference>
<gene>
    <name evidence="2" type="ORF">BJP43_00625</name>
</gene>
<dbReference type="GeneID" id="66260070"/>
<organism evidence="2 3">
    <name type="scientific">Candidatus Williamhamiltonella defendens</name>
    <dbReference type="NCBI Taxonomy" id="138072"/>
    <lineage>
        <taxon>Bacteria</taxon>
        <taxon>Pseudomonadati</taxon>
        <taxon>Pseudomonadota</taxon>
        <taxon>Gammaproteobacteria</taxon>
        <taxon>Enterobacterales</taxon>
        <taxon>Enterobacteriaceae</taxon>
        <taxon>aphid secondary symbionts</taxon>
        <taxon>Candidatus Williamhamiltonella</taxon>
    </lineage>
</organism>
<reference evidence="3" key="2">
    <citation type="submission" date="2017-11" db="EMBL/GenBank/DDBJ databases">
        <title>PacBio sequencing of new strain of the secondary endosymbiont Candidatus Hamiltonella defensa.</title>
        <authorList>
            <person name="Strand M.R."/>
            <person name="Oliver K."/>
        </authorList>
    </citation>
    <scope>NUCLEOTIDE SEQUENCE [LARGE SCALE GENOMIC DNA]</scope>
    <source>
        <strain evidence="3">ZA17</strain>
    </source>
</reference>
<reference evidence="3" key="1">
    <citation type="submission" date="2016-10" db="EMBL/GenBank/DDBJ databases">
        <authorList>
            <person name="Chevignon G."/>
        </authorList>
    </citation>
    <scope>NUCLEOTIDE SEQUENCE [LARGE SCALE GENOMIC DNA]</scope>
    <source>
        <strain evidence="3">ZA17</strain>
    </source>
</reference>
<accession>A0A2D3SUS4</accession>
<dbReference type="RefSeq" id="WP_012737870.1">
    <property type="nucleotide sequence ID" value="NZ_CADIJH010000006.1"/>
</dbReference>
<sequence>MSNPFHISIKEYNSSLPIGPYIPSEFLKKIDWKETIEEQAHKKARAILQHAEEEKTAILREAQLEAEKIKQKQQDKLEASLLERHVKWLLENKKIEDILVESVRQNIIQAITTVIRSWAGQQSIDEILVARLADKVEKLAKQGSLTLRVHPKRLSPVLHETFAHRLLLSEDETLDVNQAILASPLLSVDICLDRHLSELIIWIEAASEGIAS</sequence>
<dbReference type="EMBL" id="CP017613">
    <property type="protein sequence ID" value="ATW33024.1"/>
    <property type="molecule type" value="Genomic_DNA"/>
</dbReference>
<evidence type="ECO:0000256" key="1">
    <source>
        <dbReference type="SAM" id="Coils"/>
    </source>
</evidence>
<protein>
    <submittedName>
        <fullName evidence="2">Type III secretion protein</fullName>
    </submittedName>
</protein>
<evidence type="ECO:0000313" key="2">
    <source>
        <dbReference type="EMBL" id="ATW33024.1"/>
    </source>
</evidence>
<dbReference type="OMA" id="LAQHVHW"/>
<proteinExistence type="predicted"/>
<evidence type="ECO:0000313" key="3">
    <source>
        <dbReference type="Proteomes" id="UP000229055"/>
    </source>
</evidence>
<dbReference type="AlphaFoldDB" id="A0A2D3SUS4"/>
<dbReference type="Proteomes" id="UP000229055">
    <property type="component" value="Chromosome"/>
</dbReference>
<keyword evidence="1" id="KW-0175">Coiled coil</keyword>
<name>A0A2D3SUS4_9ENTR</name>
<feature type="coiled-coil region" evidence="1">
    <location>
        <begin position="41"/>
        <end position="79"/>
    </location>
</feature>